<sequence>MGLLRSFKNIIYDVIVVGGGHAGCESAAAAARMSANTLLVTHKKDTIGEMSCNPSFGGIGKGHLLREVDALDGVCPRICDKSAITYKALNRTHGPAVVGLRAQIDRKLYKINIQEELFNTKNLNIFEGEVDDIIVNENCIEGVILKNGEILKCKTLILATGTFLDAEIWLGNSRIKAGRMGDNASIKLAEGIRKLKFETGYLRTGTPPRLSKKNINFNKFVLLPPDEDPIPFSFLTTNIGIPTEKQLPTYVGYTNSKVKDIVIQYLKLTEHIRAETNGPRYCPSLEAKIDKYPHLDHRLFLEYEGLDAEEIYPQGMSMTFEPEIQEKIIRQIDGLEKVDILQPGYGVKYQYINPKQLKKTLETKLVSGLYFAGQINGTTGYEEAAGQGIVAGINAAGQVQGKDPFIIDRTEGYIGVLIDDLTTLGTNEPYRMFTSRAEFRLHLRPDNADVRLTDKGIRYGFIGENRKEYWEKMKKNLDYVKEIMKNDIRSTAKWENKIKKLKRSSKNSISAFELLYRHDLSLNDFCHAIPELSQYSGDIALEKRLKIEGSYEKLHEKLVRKMEDVQRNSNIMIPEKTNFSTIKGLSFECIEKLDMFRPLNIAAASRIQGITPEALLILMTYLKSNKIL</sequence>
<dbReference type="FunFam" id="3.50.50.60:FF:000002">
    <property type="entry name" value="tRNA uridine 5-carboxymethylaminomethyl modification enzyme MnmG"/>
    <property type="match status" value="1"/>
</dbReference>
<feature type="domain" description="tRNA uridine 5-carboxymethylaminomethyl modification enzyme C-terminal subdomain" evidence="5">
    <location>
        <begin position="549"/>
        <end position="620"/>
    </location>
</feature>
<protein>
    <submittedName>
        <fullName evidence="7">Protein MTO1 homolog, mitochondrial</fullName>
    </submittedName>
</protein>
<name>A0A0K0FY21_STRVS</name>
<keyword evidence="6" id="KW-1185">Reference proteome</keyword>
<organism evidence="6 7">
    <name type="scientific">Strongyloides venezuelensis</name>
    <name type="common">Threadworm</name>
    <dbReference type="NCBI Taxonomy" id="75913"/>
    <lineage>
        <taxon>Eukaryota</taxon>
        <taxon>Metazoa</taxon>
        <taxon>Ecdysozoa</taxon>
        <taxon>Nematoda</taxon>
        <taxon>Chromadorea</taxon>
        <taxon>Rhabditida</taxon>
        <taxon>Tylenchina</taxon>
        <taxon>Panagrolaimomorpha</taxon>
        <taxon>Strongyloidoidea</taxon>
        <taxon>Strongyloididae</taxon>
        <taxon>Strongyloides</taxon>
    </lineage>
</organism>
<dbReference type="InterPro" id="IPR020595">
    <property type="entry name" value="MnmG-rel_CS"/>
</dbReference>
<dbReference type="GO" id="GO:0050660">
    <property type="term" value="F:flavin adenine dinucleotide binding"/>
    <property type="evidence" value="ECO:0007669"/>
    <property type="project" value="InterPro"/>
</dbReference>
<dbReference type="GO" id="GO:0005739">
    <property type="term" value="C:mitochondrion"/>
    <property type="evidence" value="ECO:0007669"/>
    <property type="project" value="GOC"/>
</dbReference>
<evidence type="ECO:0000256" key="4">
    <source>
        <dbReference type="ARBA" id="ARBA00022827"/>
    </source>
</evidence>
<dbReference type="Pfam" id="PF21680">
    <property type="entry name" value="GIDA_C_1st"/>
    <property type="match status" value="1"/>
</dbReference>
<dbReference type="WBParaSite" id="SVE_1734700.1">
    <property type="protein sequence ID" value="SVE_1734700.1"/>
    <property type="gene ID" value="SVE_1734700"/>
</dbReference>
<evidence type="ECO:0000259" key="5">
    <source>
        <dbReference type="SMART" id="SM01228"/>
    </source>
</evidence>
<evidence type="ECO:0000256" key="2">
    <source>
        <dbReference type="ARBA" id="ARBA00007653"/>
    </source>
</evidence>
<dbReference type="AlphaFoldDB" id="A0A0K0FY21"/>
<dbReference type="PROSITE" id="PS01280">
    <property type="entry name" value="GIDA_1"/>
    <property type="match status" value="1"/>
</dbReference>
<dbReference type="Proteomes" id="UP000035680">
    <property type="component" value="Unassembled WGS sequence"/>
</dbReference>
<dbReference type="SMART" id="SM01228">
    <property type="entry name" value="GIDA_assoc_3"/>
    <property type="match status" value="1"/>
</dbReference>
<dbReference type="GO" id="GO:0005829">
    <property type="term" value="C:cytosol"/>
    <property type="evidence" value="ECO:0007669"/>
    <property type="project" value="TreeGrafter"/>
</dbReference>
<dbReference type="PROSITE" id="PS01281">
    <property type="entry name" value="GIDA_2"/>
    <property type="match status" value="1"/>
</dbReference>
<evidence type="ECO:0000313" key="7">
    <source>
        <dbReference type="WBParaSite" id="SVE_1734700.1"/>
    </source>
</evidence>
<evidence type="ECO:0000313" key="6">
    <source>
        <dbReference type="Proteomes" id="UP000035680"/>
    </source>
</evidence>
<dbReference type="FunFam" id="3.50.50.60:FF:000082">
    <property type="entry name" value="protein MTO1 homolog, mitochondrial isoform X1"/>
    <property type="match status" value="1"/>
</dbReference>
<dbReference type="InterPro" id="IPR047001">
    <property type="entry name" value="MnmG_C_subdom"/>
</dbReference>
<dbReference type="FunFam" id="1.10.150.570:FF:000001">
    <property type="entry name" value="tRNA uridine 5-carboxymethylaminomethyl modification enzyme MnmG"/>
    <property type="match status" value="1"/>
</dbReference>
<comment type="similarity">
    <text evidence="2">Belongs to the MnmG family.</text>
</comment>
<dbReference type="SUPFAM" id="SSF51905">
    <property type="entry name" value="FAD/NAD(P)-binding domain"/>
    <property type="match status" value="1"/>
</dbReference>
<comment type="cofactor">
    <cofactor evidence="1">
        <name>FAD</name>
        <dbReference type="ChEBI" id="CHEBI:57692"/>
    </cofactor>
</comment>
<dbReference type="STRING" id="75913.A0A0K0FY21"/>
<dbReference type="InterPro" id="IPR002218">
    <property type="entry name" value="MnmG-rel"/>
</dbReference>
<dbReference type="Gene3D" id="3.50.50.60">
    <property type="entry name" value="FAD/NAD(P)-binding domain"/>
    <property type="match status" value="2"/>
</dbReference>
<evidence type="ECO:0000256" key="1">
    <source>
        <dbReference type="ARBA" id="ARBA00001974"/>
    </source>
</evidence>
<dbReference type="GO" id="GO:0070899">
    <property type="term" value="P:mitochondrial tRNA wobble uridine modification"/>
    <property type="evidence" value="ECO:0007669"/>
    <property type="project" value="UniProtKB-ARBA"/>
</dbReference>
<proteinExistence type="inferred from homology"/>
<dbReference type="InterPro" id="IPR036188">
    <property type="entry name" value="FAD/NAD-bd_sf"/>
</dbReference>
<dbReference type="NCBIfam" id="TIGR00136">
    <property type="entry name" value="mnmG_gidA"/>
    <property type="match status" value="1"/>
</dbReference>
<dbReference type="InterPro" id="IPR044920">
    <property type="entry name" value="MnmG_C_subdom_sf"/>
</dbReference>
<dbReference type="PANTHER" id="PTHR11806">
    <property type="entry name" value="GLUCOSE INHIBITED DIVISION PROTEIN A"/>
    <property type="match status" value="1"/>
</dbReference>
<dbReference type="InterPro" id="IPR004416">
    <property type="entry name" value="MnmG"/>
</dbReference>
<dbReference type="PANTHER" id="PTHR11806:SF0">
    <property type="entry name" value="PROTEIN MTO1 HOMOLOG, MITOCHONDRIAL"/>
    <property type="match status" value="1"/>
</dbReference>
<keyword evidence="3" id="KW-0285">Flavoprotein</keyword>
<dbReference type="InterPro" id="IPR040131">
    <property type="entry name" value="MnmG_N"/>
</dbReference>
<accession>A0A0K0FY21</accession>
<dbReference type="GO" id="GO:0030488">
    <property type="term" value="P:tRNA methylation"/>
    <property type="evidence" value="ECO:0007669"/>
    <property type="project" value="TreeGrafter"/>
</dbReference>
<reference evidence="6" key="1">
    <citation type="submission" date="2014-07" db="EMBL/GenBank/DDBJ databases">
        <authorList>
            <person name="Martin A.A"/>
            <person name="De Silva N."/>
        </authorList>
    </citation>
    <scope>NUCLEOTIDE SEQUENCE</scope>
</reference>
<evidence type="ECO:0000256" key="3">
    <source>
        <dbReference type="ARBA" id="ARBA00022630"/>
    </source>
</evidence>
<dbReference type="InterPro" id="IPR026904">
    <property type="entry name" value="MnmG_C"/>
</dbReference>
<dbReference type="InterPro" id="IPR049312">
    <property type="entry name" value="GIDA_C_N"/>
</dbReference>
<dbReference type="Pfam" id="PF01134">
    <property type="entry name" value="GIDA"/>
    <property type="match status" value="1"/>
</dbReference>
<dbReference type="Gene3D" id="1.10.150.570">
    <property type="entry name" value="GidA associated domain, C-terminal subdomain"/>
    <property type="match status" value="1"/>
</dbReference>
<reference evidence="7" key="2">
    <citation type="submission" date="2015-08" db="UniProtKB">
        <authorList>
            <consortium name="WormBaseParasite"/>
        </authorList>
    </citation>
    <scope>IDENTIFICATION</scope>
</reference>
<dbReference type="Pfam" id="PF13932">
    <property type="entry name" value="SAM_GIDA_C"/>
    <property type="match status" value="1"/>
</dbReference>
<keyword evidence="4" id="KW-0274">FAD</keyword>